<dbReference type="RefSeq" id="WP_240712347.1">
    <property type="nucleotide sequence ID" value="NZ_JAKVTV010000001.1"/>
</dbReference>
<gene>
    <name evidence="1" type="ORF">ML462_03540</name>
</gene>
<evidence type="ECO:0000313" key="2">
    <source>
        <dbReference type="Proteomes" id="UP001139226"/>
    </source>
</evidence>
<name>A0A9X2AA04_9FLAO</name>
<dbReference type="AlphaFoldDB" id="A0A9X2AA04"/>
<keyword evidence="2" id="KW-1185">Reference proteome</keyword>
<dbReference type="EMBL" id="JAKVTV010000001">
    <property type="protein sequence ID" value="MCH4822237.1"/>
    <property type="molecule type" value="Genomic_DNA"/>
</dbReference>
<accession>A0A9X2AA04</accession>
<organism evidence="1 2">
    <name type="scientific">Christiangramia lutea</name>
    <dbReference type="NCBI Taxonomy" id="1607951"/>
    <lineage>
        <taxon>Bacteria</taxon>
        <taxon>Pseudomonadati</taxon>
        <taxon>Bacteroidota</taxon>
        <taxon>Flavobacteriia</taxon>
        <taxon>Flavobacteriales</taxon>
        <taxon>Flavobacteriaceae</taxon>
        <taxon>Christiangramia</taxon>
    </lineage>
</organism>
<proteinExistence type="predicted"/>
<reference evidence="1" key="1">
    <citation type="submission" date="2022-03" db="EMBL/GenBank/DDBJ databases">
        <title>Gramella crocea sp. nov., isolated from activated sludge of a seafood processing plant.</title>
        <authorList>
            <person name="Zhang X."/>
        </authorList>
    </citation>
    <scope>NUCLEOTIDE SEQUENCE</scope>
    <source>
        <strain evidence="1">YJ019</strain>
    </source>
</reference>
<dbReference type="Proteomes" id="UP001139226">
    <property type="component" value="Unassembled WGS sequence"/>
</dbReference>
<evidence type="ECO:0000313" key="1">
    <source>
        <dbReference type="EMBL" id="MCH4822237.1"/>
    </source>
</evidence>
<sequence>MKPSTFTRIPVGKFLVLNILLLLPFLDVRAQSYLDLPKINSNQTETYYSENAKNRAANIAFLFDKVIAFYEPILDFSPKVTLLVLSPEDWVKHTKFPVYGMPHYIDGETLVIASEDNDFWKSFIPPLEKLPKTLADEISRVYINPDGSLTMKGFFDLLAIHELGHSYQIQAKLNPQRKWMEELFSNIFLHTYIAEKEPKMLPALTIFPDMVVLTIKSENLSYSSLNDLENNYDKITTEYPKNYGWYQCRLHVAAGKIYDAAGISAFENLWKELKKEQEPLDDKALTSMLAEKVHPAVAEVPLSWAE</sequence>
<comment type="caution">
    <text evidence="1">The sequence shown here is derived from an EMBL/GenBank/DDBJ whole genome shotgun (WGS) entry which is preliminary data.</text>
</comment>
<protein>
    <submittedName>
        <fullName evidence="1">Uncharacterized protein</fullName>
    </submittedName>
</protein>